<keyword evidence="2" id="KW-1133">Transmembrane helix</keyword>
<dbReference type="GO" id="GO:0048038">
    <property type="term" value="F:quinone binding"/>
    <property type="evidence" value="ECO:0007669"/>
    <property type="project" value="UniProtKB-UniRule"/>
</dbReference>
<dbReference type="GO" id="GO:0008137">
    <property type="term" value="F:NADH dehydrogenase (ubiquinone) activity"/>
    <property type="evidence" value="ECO:0007669"/>
    <property type="project" value="UniProtKB-UniRule"/>
</dbReference>
<keyword evidence="4" id="KW-1185">Reference proteome</keyword>
<comment type="similarity">
    <text evidence="1 2">Belongs to the complex I subunit 6 family.</text>
</comment>
<evidence type="ECO:0000256" key="1">
    <source>
        <dbReference type="ARBA" id="ARBA00005698"/>
    </source>
</evidence>
<keyword evidence="2" id="KW-0874">Quinone</keyword>
<accession>A0A848HM96</accession>
<protein>
    <recommendedName>
        <fullName evidence="2">NADH-quinone oxidoreductase subunit J</fullName>
        <ecNumber evidence="2">7.1.1.-</ecNumber>
    </recommendedName>
</protein>
<dbReference type="EMBL" id="JABBGG010000001">
    <property type="protein sequence ID" value="NML59628.1"/>
    <property type="molecule type" value="Genomic_DNA"/>
</dbReference>
<dbReference type="Pfam" id="PF00499">
    <property type="entry name" value="Oxidored_q3"/>
    <property type="match status" value="1"/>
</dbReference>
<feature type="transmembrane region" description="Helical" evidence="2">
    <location>
        <begin position="55"/>
        <end position="77"/>
    </location>
</feature>
<dbReference type="EC" id="7.1.1.-" evidence="2"/>
<dbReference type="PANTHER" id="PTHR33269">
    <property type="entry name" value="NADH-UBIQUINONE OXIDOREDUCTASE CHAIN 6"/>
    <property type="match status" value="1"/>
</dbReference>
<dbReference type="Proteomes" id="UP000583752">
    <property type="component" value="Unassembled WGS sequence"/>
</dbReference>
<feature type="transmembrane region" description="Helical" evidence="2">
    <location>
        <begin position="142"/>
        <end position="165"/>
    </location>
</feature>
<dbReference type="RefSeq" id="WP_169463352.1">
    <property type="nucleotide sequence ID" value="NZ_JABBGG010000001.1"/>
</dbReference>
<dbReference type="InterPro" id="IPR001457">
    <property type="entry name" value="NADH_UbQ/plastoQ_OxRdtase_su6"/>
</dbReference>
<keyword evidence="2" id="KW-1003">Cell membrane</keyword>
<reference evidence="3 4" key="1">
    <citation type="submission" date="2020-04" db="EMBL/GenBank/DDBJ databases">
        <title>Massilia sp. RP-1-19 isolated from soil.</title>
        <authorList>
            <person name="Dahal R.H."/>
        </authorList>
    </citation>
    <scope>NUCLEOTIDE SEQUENCE [LARGE SCALE GENOMIC DNA]</scope>
    <source>
        <strain evidence="3 4">RP-1-19</strain>
    </source>
</reference>
<dbReference type="PANTHER" id="PTHR33269:SF17">
    <property type="entry name" value="NADH-UBIQUINONE OXIDOREDUCTASE CHAIN 6"/>
    <property type="match status" value="1"/>
</dbReference>
<gene>
    <name evidence="3" type="ORF">HHL21_00680</name>
</gene>
<dbReference type="InterPro" id="IPR042106">
    <property type="entry name" value="Nuo/plastoQ_OxRdtase_6_NuoJ"/>
</dbReference>
<evidence type="ECO:0000313" key="3">
    <source>
        <dbReference type="EMBL" id="NML59628.1"/>
    </source>
</evidence>
<evidence type="ECO:0000313" key="4">
    <source>
        <dbReference type="Proteomes" id="UP000583752"/>
    </source>
</evidence>
<organism evidence="3 4">
    <name type="scientific">Massilia polaris</name>
    <dbReference type="NCBI Taxonomy" id="2728846"/>
    <lineage>
        <taxon>Bacteria</taxon>
        <taxon>Pseudomonadati</taxon>
        <taxon>Pseudomonadota</taxon>
        <taxon>Betaproteobacteria</taxon>
        <taxon>Burkholderiales</taxon>
        <taxon>Oxalobacteraceae</taxon>
        <taxon>Telluria group</taxon>
        <taxon>Massilia</taxon>
    </lineage>
</organism>
<keyword evidence="3" id="KW-0560">Oxidoreductase</keyword>
<dbReference type="AlphaFoldDB" id="A0A848HM96"/>
<sequence>MDFKTALFYVFAAIMVLASTRVITARNPVTAALFLVLAFFNAAGIWMLLKAEFLAIVLVLVYVGAVMVLFLFVVMMLDINMDRIREGFWSHLPMASAIGAVIVLEMAAVLWRGFLGFEQSAEAAAANIGGTKELGLLIYTKYIYGFEIAAVILLVAMIAAVSLTLRKRKDTKAFDPAVAVRVKRNDRLRIVKMATIDQPALDAASHAAALAAAEAADEASKETK</sequence>
<dbReference type="NCBIfam" id="NF005164">
    <property type="entry name" value="PRK06638.1-4"/>
    <property type="match status" value="1"/>
</dbReference>
<feature type="transmembrane region" description="Helical" evidence="2">
    <location>
        <begin position="31"/>
        <end position="49"/>
    </location>
</feature>
<keyword evidence="2" id="KW-0812">Transmembrane</keyword>
<dbReference type="Gene3D" id="1.20.120.1200">
    <property type="entry name" value="NADH-ubiquinone/plastoquinone oxidoreductase chain 6, subunit NuoJ"/>
    <property type="match status" value="1"/>
</dbReference>
<dbReference type="GO" id="GO:0005886">
    <property type="term" value="C:plasma membrane"/>
    <property type="evidence" value="ECO:0007669"/>
    <property type="project" value="UniProtKB-SubCell"/>
</dbReference>
<comment type="catalytic activity">
    <reaction evidence="2">
        <text>a quinone + NADH + 5 H(+)(in) = a quinol + NAD(+) + 4 H(+)(out)</text>
        <dbReference type="Rhea" id="RHEA:57888"/>
        <dbReference type="ChEBI" id="CHEBI:15378"/>
        <dbReference type="ChEBI" id="CHEBI:24646"/>
        <dbReference type="ChEBI" id="CHEBI:57540"/>
        <dbReference type="ChEBI" id="CHEBI:57945"/>
        <dbReference type="ChEBI" id="CHEBI:132124"/>
    </reaction>
</comment>
<evidence type="ECO:0000256" key="2">
    <source>
        <dbReference type="RuleBase" id="RU004429"/>
    </source>
</evidence>
<proteinExistence type="inferred from homology"/>
<feature type="transmembrane region" description="Helical" evidence="2">
    <location>
        <begin position="6"/>
        <end position="24"/>
    </location>
</feature>
<keyword evidence="2" id="KW-0520">NAD</keyword>
<comment type="subcellular location">
    <subcellularLocation>
        <location evidence="2">Cell membrane</location>
        <topology evidence="2">Multi-pass membrane protein</topology>
    </subcellularLocation>
</comment>
<name>A0A848HM96_9BURK</name>
<comment type="caution">
    <text evidence="3">The sequence shown here is derived from an EMBL/GenBank/DDBJ whole genome shotgun (WGS) entry which is preliminary data.</text>
</comment>
<keyword evidence="2" id="KW-0472">Membrane</keyword>
<dbReference type="GO" id="GO:0016491">
    <property type="term" value="F:oxidoreductase activity"/>
    <property type="evidence" value="ECO:0007669"/>
    <property type="project" value="UniProtKB-KW"/>
</dbReference>
<feature type="transmembrane region" description="Helical" evidence="2">
    <location>
        <begin position="89"/>
        <end position="111"/>
    </location>
</feature>
<comment type="function">
    <text evidence="2">NDH-1 shuttles electrons from NADH, via FMN and iron-sulfur (Fe-S) centers, to quinones in the respiratory chain. Couples the redox reaction to proton translocation (for every two electrons transferred, four hydrogen ions are translocated across the cytoplasmic membrane), and thus conserves the redox energy in a proton gradient.</text>
</comment>